<feature type="region of interest" description="Disordered" evidence="2">
    <location>
        <begin position="194"/>
        <end position="300"/>
    </location>
</feature>
<accession>A0ABQ6MV41</accession>
<keyword evidence="4" id="KW-1185">Reference proteome</keyword>
<evidence type="ECO:0000313" key="3">
    <source>
        <dbReference type="EMBL" id="GMI33371.1"/>
    </source>
</evidence>
<name>A0ABQ6MV41_9STRA</name>
<feature type="region of interest" description="Disordered" evidence="2">
    <location>
        <begin position="1"/>
        <end position="94"/>
    </location>
</feature>
<feature type="coiled-coil region" evidence="1">
    <location>
        <begin position="131"/>
        <end position="158"/>
    </location>
</feature>
<keyword evidence="1" id="KW-0175">Coiled coil</keyword>
<evidence type="ECO:0000256" key="2">
    <source>
        <dbReference type="SAM" id="MobiDB-lite"/>
    </source>
</evidence>
<evidence type="ECO:0000256" key="1">
    <source>
        <dbReference type="SAM" id="Coils"/>
    </source>
</evidence>
<dbReference type="EMBL" id="BRYB01001772">
    <property type="protein sequence ID" value="GMI33371.1"/>
    <property type="molecule type" value="Genomic_DNA"/>
</dbReference>
<comment type="caution">
    <text evidence="3">The sequence shown here is derived from an EMBL/GenBank/DDBJ whole genome shotgun (WGS) entry which is preliminary data.</text>
</comment>
<evidence type="ECO:0000313" key="4">
    <source>
        <dbReference type="Proteomes" id="UP001165060"/>
    </source>
</evidence>
<feature type="compositionally biased region" description="Polar residues" evidence="2">
    <location>
        <begin position="1"/>
        <end position="15"/>
    </location>
</feature>
<proteinExistence type="predicted"/>
<protein>
    <submittedName>
        <fullName evidence="3">Uncharacterized protein</fullName>
    </submittedName>
</protein>
<organism evidence="3 4">
    <name type="scientific">Tetraparma gracilis</name>
    <dbReference type="NCBI Taxonomy" id="2962635"/>
    <lineage>
        <taxon>Eukaryota</taxon>
        <taxon>Sar</taxon>
        <taxon>Stramenopiles</taxon>
        <taxon>Ochrophyta</taxon>
        <taxon>Bolidophyceae</taxon>
        <taxon>Parmales</taxon>
        <taxon>Triparmaceae</taxon>
        <taxon>Tetraparma</taxon>
    </lineage>
</organism>
<sequence>MSEFSNNKASNWNDTPPSSPGLSGISGSPSREPGAWVRSAREGGGSAPPDAPPSGGAGPGGDPAAPPSPAKERPRLKLAKRTKPVGAAAPAANSSIFGAARSREEVLKSKGVSLAEIDARVNKKAEVLKLTKDQEEEAEACRGELAFAEKELNEANEMELPEGDKREKFDAKKAELQDLLDGFQKLNMEKAAAKDKELTESILAGKQQRFERPSERRARQEAEEREGGGGGRGDRDRDRDRDGGRDGGRRGGNRDDETFGGGERRDRSDSFGRRDRAPSGDGFGKGAGKEAVGGGGRFFD</sequence>
<feature type="compositionally biased region" description="Gly residues" evidence="2">
    <location>
        <begin position="281"/>
        <end position="300"/>
    </location>
</feature>
<feature type="compositionally biased region" description="Basic and acidic residues" evidence="2">
    <location>
        <begin position="208"/>
        <end position="278"/>
    </location>
</feature>
<dbReference type="Proteomes" id="UP001165060">
    <property type="component" value="Unassembled WGS sequence"/>
</dbReference>
<reference evidence="3 4" key="1">
    <citation type="journal article" date="2023" name="Commun. Biol.">
        <title>Genome analysis of Parmales, the sister group of diatoms, reveals the evolutionary specialization of diatoms from phago-mixotrophs to photoautotrophs.</title>
        <authorList>
            <person name="Ban H."/>
            <person name="Sato S."/>
            <person name="Yoshikawa S."/>
            <person name="Yamada K."/>
            <person name="Nakamura Y."/>
            <person name="Ichinomiya M."/>
            <person name="Sato N."/>
            <person name="Blanc-Mathieu R."/>
            <person name="Endo H."/>
            <person name="Kuwata A."/>
            <person name="Ogata H."/>
        </authorList>
    </citation>
    <scope>NUCLEOTIDE SEQUENCE [LARGE SCALE GENOMIC DNA]</scope>
</reference>
<feature type="compositionally biased region" description="Low complexity" evidence="2">
    <location>
        <begin position="20"/>
        <end position="30"/>
    </location>
</feature>
<gene>
    <name evidence="3" type="ORF">TeGR_g8454</name>
</gene>